<gene>
    <name evidence="1" type="ORF">ACOLOM_LOCUS9456</name>
</gene>
<dbReference type="Proteomes" id="UP000789525">
    <property type="component" value="Unassembled WGS sequence"/>
</dbReference>
<evidence type="ECO:0000313" key="1">
    <source>
        <dbReference type="EMBL" id="CAG8683768.1"/>
    </source>
</evidence>
<evidence type="ECO:0000313" key="2">
    <source>
        <dbReference type="Proteomes" id="UP000789525"/>
    </source>
</evidence>
<reference evidence="1" key="1">
    <citation type="submission" date="2021-06" db="EMBL/GenBank/DDBJ databases">
        <authorList>
            <person name="Kallberg Y."/>
            <person name="Tangrot J."/>
            <person name="Rosling A."/>
        </authorList>
    </citation>
    <scope>NUCLEOTIDE SEQUENCE</scope>
    <source>
        <strain evidence="1">CL356</strain>
    </source>
</reference>
<organism evidence="1 2">
    <name type="scientific">Acaulospora colombiana</name>
    <dbReference type="NCBI Taxonomy" id="27376"/>
    <lineage>
        <taxon>Eukaryota</taxon>
        <taxon>Fungi</taxon>
        <taxon>Fungi incertae sedis</taxon>
        <taxon>Mucoromycota</taxon>
        <taxon>Glomeromycotina</taxon>
        <taxon>Glomeromycetes</taxon>
        <taxon>Diversisporales</taxon>
        <taxon>Acaulosporaceae</taxon>
        <taxon>Acaulospora</taxon>
    </lineage>
</organism>
<comment type="caution">
    <text evidence="1">The sequence shown here is derived from an EMBL/GenBank/DDBJ whole genome shotgun (WGS) entry which is preliminary data.</text>
</comment>
<name>A0ACA9NZ92_9GLOM</name>
<sequence length="91" mass="10398">MALLDLFSEDQTMQAMESKKWTYIPNHKEWIPRTLEILRRLGICLLRMMQVISSWGRIASRVAFNNFTRPVVVAVPALFIESSTSVSLSIG</sequence>
<accession>A0ACA9NZ92</accession>
<keyword evidence="2" id="KW-1185">Reference proteome</keyword>
<proteinExistence type="predicted"/>
<dbReference type="EMBL" id="CAJVPT010027474">
    <property type="protein sequence ID" value="CAG8683768.1"/>
    <property type="molecule type" value="Genomic_DNA"/>
</dbReference>
<protein>
    <submittedName>
        <fullName evidence="1">17299_t:CDS:1</fullName>
    </submittedName>
</protein>